<dbReference type="Gene3D" id="2.60.200.40">
    <property type="match status" value="1"/>
</dbReference>
<accession>A0A7G1ILE6</accession>
<dbReference type="InterPro" id="IPR050187">
    <property type="entry name" value="Lipid_Phosphate_FormReg"/>
</dbReference>
<keyword evidence="5" id="KW-1185">Reference proteome</keyword>
<dbReference type="SUPFAM" id="SSF111331">
    <property type="entry name" value="NAD kinase/diacylglycerol kinase-like"/>
    <property type="match status" value="1"/>
</dbReference>
<gene>
    <name evidence="4" type="ORF">NIIDMKKI_57810</name>
</gene>
<dbReference type="InterPro" id="IPR017438">
    <property type="entry name" value="ATP-NAD_kinase_N"/>
</dbReference>
<dbReference type="InterPro" id="IPR001206">
    <property type="entry name" value="Diacylglycerol_kinase_cat_dom"/>
</dbReference>
<dbReference type="Gene3D" id="3.40.50.10330">
    <property type="entry name" value="Probable inorganic polyphosphate/atp-NAD kinase, domain 1"/>
    <property type="match status" value="1"/>
</dbReference>
<proteinExistence type="inferred from homology"/>
<dbReference type="InterPro" id="IPR016064">
    <property type="entry name" value="NAD/diacylglycerol_kinase_sf"/>
</dbReference>
<keyword evidence="4" id="KW-0808">Transferase</keyword>
<sequence length="347" mass="36820">MRAVLIVNPTATSITPAARDLVAHALKSRLQLTVEHTNHPGHGAELGQAAVAAGVDVVVVHGGDGTASAVVNGMLGRPGSTPSGPIPAVAVVPGGSANVLARALGMSRDPIAATNQLIQLFDDYGRRPQWRRIGLIDCGERWAVFNTGMGVDAEVVAAVEAERSKGGKVTAWRYIRAAVPAVLRYRNREPVLTLELPGGEPIPGVSFVFVSNSSPWTYANNRPVWTNPGCTFESGLGVFALTTVKTIPTLRIVRQMFAKRPKFEFKHLITDDDVACVRVTSTAAPVACQFDGDYLGERQTMTFRAVPDALAVVAPPPKMALTCGDPSCDSLGTQMWGAIGRQCSTNE</sequence>
<evidence type="ECO:0000259" key="3">
    <source>
        <dbReference type="PROSITE" id="PS50146"/>
    </source>
</evidence>
<comment type="similarity">
    <text evidence="2">Belongs to the diacylglycerol/lipid kinase family.</text>
</comment>
<reference evidence="4 5" key="1">
    <citation type="submission" date="2020-07" db="EMBL/GenBank/DDBJ databases">
        <title>Mycobacterium kansasii (former subtype) with zoonotic potential isolated from diseased indoor pet cat, Japan.</title>
        <authorList>
            <person name="Fukano H."/>
            <person name="Terazono T."/>
            <person name="Hoshino Y."/>
        </authorList>
    </citation>
    <scope>NUCLEOTIDE SEQUENCE [LARGE SCALE GENOMIC DNA]</scope>
    <source>
        <strain evidence="4 5">Kuro-I</strain>
    </source>
</reference>
<evidence type="ECO:0000256" key="2">
    <source>
        <dbReference type="ARBA" id="ARBA00005983"/>
    </source>
</evidence>
<dbReference type="Proteomes" id="UP000516380">
    <property type="component" value="Chromosome"/>
</dbReference>
<comment type="cofactor">
    <cofactor evidence="1">
        <name>Mg(2+)</name>
        <dbReference type="ChEBI" id="CHEBI:18420"/>
    </cofactor>
</comment>
<feature type="domain" description="DAGKc" evidence="3">
    <location>
        <begin position="1"/>
        <end position="119"/>
    </location>
</feature>
<evidence type="ECO:0000313" key="4">
    <source>
        <dbReference type="EMBL" id="BCI90575.1"/>
    </source>
</evidence>
<dbReference type="GO" id="GO:0004143">
    <property type="term" value="F:ATP-dependent diacylglycerol kinase activity"/>
    <property type="evidence" value="ECO:0007669"/>
    <property type="project" value="TreeGrafter"/>
</dbReference>
<protein>
    <submittedName>
        <fullName evidence="4">Diacylglycerol kinase</fullName>
    </submittedName>
</protein>
<dbReference type="Pfam" id="PF00781">
    <property type="entry name" value="DAGK_cat"/>
    <property type="match status" value="1"/>
</dbReference>
<evidence type="ECO:0000256" key="1">
    <source>
        <dbReference type="ARBA" id="ARBA00001946"/>
    </source>
</evidence>
<dbReference type="PROSITE" id="PS50146">
    <property type="entry name" value="DAGK"/>
    <property type="match status" value="1"/>
</dbReference>
<dbReference type="GO" id="GO:0005886">
    <property type="term" value="C:plasma membrane"/>
    <property type="evidence" value="ECO:0007669"/>
    <property type="project" value="TreeGrafter"/>
</dbReference>
<dbReference type="SMART" id="SM00046">
    <property type="entry name" value="DAGKc"/>
    <property type="match status" value="1"/>
</dbReference>
<dbReference type="AlphaFoldDB" id="A0A7G1ILE6"/>
<organism evidence="4 5">
    <name type="scientific">Mycobacterium kansasii</name>
    <dbReference type="NCBI Taxonomy" id="1768"/>
    <lineage>
        <taxon>Bacteria</taxon>
        <taxon>Bacillati</taxon>
        <taxon>Actinomycetota</taxon>
        <taxon>Actinomycetes</taxon>
        <taxon>Mycobacteriales</taxon>
        <taxon>Mycobacteriaceae</taxon>
        <taxon>Mycobacterium</taxon>
    </lineage>
</organism>
<dbReference type="PANTHER" id="PTHR12358:SF106">
    <property type="entry name" value="LIPID KINASE YEGS"/>
    <property type="match status" value="1"/>
</dbReference>
<evidence type="ECO:0000313" key="5">
    <source>
        <dbReference type="Proteomes" id="UP000516380"/>
    </source>
</evidence>
<dbReference type="PANTHER" id="PTHR12358">
    <property type="entry name" value="SPHINGOSINE KINASE"/>
    <property type="match status" value="1"/>
</dbReference>
<dbReference type="EMBL" id="AP023343">
    <property type="protein sequence ID" value="BCI90575.1"/>
    <property type="molecule type" value="Genomic_DNA"/>
</dbReference>
<name>A0A7G1ILE6_MYCKA</name>
<keyword evidence="4" id="KW-0418">Kinase</keyword>